<organism evidence="2 3">
    <name type="scientific">Fodinibius salicampi</name>
    <dbReference type="NCBI Taxonomy" id="1920655"/>
    <lineage>
        <taxon>Bacteria</taxon>
        <taxon>Pseudomonadati</taxon>
        <taxon>Balneolota</taxon>
        <taxon>Balneolia</taxon>
        <taxon>Balneolales</taxon>
        <taxon>Balneolaceae</taxon>
        <taxon>Fodinibius</taxon>
    </lineage>
</organism>
<dbReference type="EMBL" id="JAJNDC010000001">
    <property type="protein sequence ID" value="MCW9712249.1"/>
    <property type="molecule type" value="Genomic_DNA"/>
</dbReference>
<protein>
    <submittedName>
        <fullName evidence="2">6-bladed beta-propeller</fullName>
    </submittedName>
</protein>
<dbReference type="Proteomes" id="UP001207337">
    <property type="component" value="Unassembled WGS sequence"/>
</dbReference>
<keyword evidence="3" id="KW-1185">Reference proteome</keyword>
<dbReference type="RefSeq" id="WP_265788051.1">
    <property type="nucleotide sequence ID" value="NZ_BAABRS010000001.1"/>
</dbReference>
<sequence>MKHSQSLLLSILLCFFLIQCSNNSTSEKAEYIQELDSLTVYPADSEPTYEVDLIQEQSFGGSGKPYWMAIAGCAVDDNDRVIIRGLKNDFKTELHVYNPEGTYRTQIGRIGRGPGEYEFISSNFQINTGKIFLHDESIKRLSLFTTDDYSFEKATRLEDWDVRDLDAVRNMKLSGFYARSDGNLLSIFKGYPTGSGRTGNTKFMLVDTDGNALNPEPLIELPSPFYIANDSQGDFMLPVSARIPLPFLGSILYGLTNDDEFYTARTDEFLIKKYDSEGTYQFAFYYPVMGPPFDMESFIERKSGPMLSQYALKNALEEANIEIPESFSVIQDLMVDDKNRIWVSVMVEYPATYEWWMLAESGELLAKIIIPDNETICDIQNGYLYTKYFDSGDSNDTENWESKVVKYSINLTER</sequence>
<keyword evidence="1" id="KW-0732">Signal</keyword>
<evidence type="ECO:0000313" key="2">
    <source>
        <dbReference type="EMBL" id="MCW9712249.1"/>
    </source>
</evidence>
<gene>
    <name evidence="2" type="ORF">LQ318_04945</name>
</gene>
<feature type="signal peptide" evidence="1">
    <location>
        <begin position="1"/>
        <end position="24"/>
    </location>
</feature>
<proteinExistence type="predicted"/>
<feature type="chain" id="PRO_5045367735" evidence="1">
    <location>
        <begin position="25"/>
        <end position="414"/>
    </location>
</feature>
<reference evidence="2 3" key="1">
    <citation type="submission" date="2021-11" db="EMBL/GenBank/DDBJ databases">
        <title>Aliifidinibius sp. nov., a new bacterium isolated from saline soil.</title>
        <authorList>
            <person name="Galisteo C."/>
            <person name="De La Haba R."/>
            <person name="Sanchez-Porro C."/>
            <person name="Ventosa A."/>
        </authorList>
    </citation>
    <scope>NUCLEOTIDE SEQUENCE [LARGE SCALE GENOMIC DNA]</scope>
    <source>
        <strain evidence="2 3">KACC 190600</strain>
    </source>
</reference>
<evidence type="ECO:0000256" key="1">
    <source>
        <dbReference type="SAM" id="SignalP"/>
    </source>
</evidence>
<name>A0ABT3PWL7_9BACT</name>
<accession>A0ABT3PWL7</accession>
<dbReference type="Pfam" id="PF17170">
    <property type="entry name" value="DUF5128"/>
    <property type="match status" value="1"/>
</dbReference>
<comment type="caution">
    <text evidence="2">The sequence shown here is derived from an EMBL/GenBank/DDBJ whole genome shotgun (WGS) entry which is preliminary data.</text>
</comment>
<evidence type="ECO:0000313" key="3">
    <source>
        <dbReference type="Proteomes" id="UP001207337"/>
    </source>
</evidence>